<reference evidence="1 2" key="1">
    <citation type="submission" date="2016-07" db="EMBL/GenBank/DDBJ databases">
        <title>Pervasive Adenine N6-methylation of Active Genes in Fungi.</title>
        <authorList>
            <consortium name="DOE Joint Genome Institute"/>
            <person name="Mondo S.J."/>
            <person name="Dannebaum R.O."/>
            <person name="Kuo R.C."/>
            <person name="Labutti K."/>
            <person name="Haridas S."/>
            <person name="Kuo A."/>
            <person name="Salamov A."/>
            <person name="Ahrendt S.R."/>
            <person name="Lipzen A."/>
            <person name="Sullivan W."/>
            <person name="Andreopoulos W.B."/>
            <person name="Clum A."/>
            <person name="Lindquist E."/>
            <person name="Daum C."/>
            <person name="Ramamoorthy G.K."/>
            <person name="Gryganskyi A."/>
            <person name="Culley D."/>
            <person name="Magnuson J.K."/>
            <person name="James T.Y."/>
            <person name="O'Malley M.A."/>
            <person name="Stajich J.E."/>
            <person name="Spatafora J.W."/>
            <person name="Visel A."/>
            <person name="Grigoriev I.V."/>
        </authorList>
    </citation>
    <scope>NUCLEOTIDE SEQUENCE [LARGE SCALE GENOMIC DNA]</scope>
    <source>
        <strain evidence="1 2">PL171</strain>
    </source>
</reference>
<dbReference type="EMBL" id="MCFL01000124">
    <property type="protein sequence ID" value="ORZ29841.1"/>
    <property type="molecule type" value="Genomic_DNA"/>
</dbReference>
<keyword evidence="2" id="KW-1185">Reference proteome</keyword>
<dbReference type="AlphaFoldDB" id="A0A1Y2H7A2"/>
<gene>
    <name evidence="1" type="ORF">BCR44DRAFT_34414</name>
</gene>
<comment type="caution">
    <text evidence="1">The sequence shown here is derived from an EMBL/GenBank/DDBJ whole genome shotgun (WGS) entry which is preliminary data.</text>
</comment>
<proteinExistence type="predicted"/>
<protein>
    <submittedName>
        <fullName evidence="1">Uncharacterized protein</fullName>
    </submittedName>
</protein>
<dbReference type="Proteomes" id="UP000193411">
    <property type="component" value="Unassembled WGS sequence"/>
</dbReference>
<evidence type="ECO:0000313" key="1">
    <source>
        <dbReference type="EMBL" id="ORZ29841.1"/>
    </source>
</evidence>
<name>A0A1Y2H7A2_9FUNG</name>
<evidence type="ECO:0000313" key="2">
    <source>
        <dbReference type="Proteomes" id="UP000193411"/>
    </source>
</evidence>
<sequence>MATPQSVTHANNVGVCPYSDGPLRLATTILLQRNYASARGPWSAPFAAAIVFVRSSSSFAKSLRSASCISGESSALHALEQFPVSAYHSLVGDMNIPSMSLVEFAECFLPTCSRINPPPRSSLQGPPRDLLGRLSLHLHEVS</sequence>
<organism evidence="1 2">
    <name type="scientific">Catenaria anguillulae PL171</name>
    <dbReference type="NCBI Taxonomy" id="765915"/>
    <lineage>
        <taxon>Eukaryota</taxon>
        <taxon>Fungi</taxon>
        <taxon>Fungi incertae sedis</taxon>
        <taxon>Blastocladiomycota</taxon>
        <taxon>Blastocladiomycetes</taxon>
        <taxon>Blastocladiales</taxon>
        <taxon>Catenariaceae</taxon>
        <taxon>Catenaria</taxon>
    </lineage>
</organism>
<accession>A0A1Y2H7A2</accession>